<organism evidence="1 2">
    <name type="scientific">Mycolicibacterium conceptionense</name>
    <dbReference type="NCBI Taxonomy" id="451644"/>
    <lineage>
        <taxon>Bacteria</taxon>
        <taxon>Bacillati</taxon>
        <taxon>Actinomycetota</taxon>
        <taxon>Actinomycetes</taxon>
        <taxon>Mycobacteriales</taxon>
        <taxon>Mycobacteriaceae</taxon>
        <taxon>Mycolicibacterium</taxon>
    </lineage>
</organism>
<proteinExistence type="predicted"/>
<gene>
    <name evidence="1" type="ORF">BN970_03386</name>
</gene>
<name>A0A0U1DGH2_9MYCO</name>
<dbReference type="EMBL" id="CTEF01000002">
    <property type="protein sequence ID" value="CQD16015.1"/>
    <property type="molecule type" value="Genomic_DNA"/>
</dbReference>
<sequence length="131" mass="14176">MPEMNVFWPLRIQSLPSLRAVVVMRWLLDPASGSVIAKAMVIDPSAMPGIQRFFCSSVPNLEMIVPLIAGETTIINRAAPEDAISSITSDSSYMPAPPPPYSSGRFTPMKPSLPASFHNSVVCSPARAFSR</sequence>
<protein>
    <submittedName>
        <fullName evidence="1">Uncharacterized protein</fullName>
    </submittedName>
</protein>
<reference evidence="1 2" key="1">
    <citation type="submission" date="2015-03" db="EMBL/GenBank/DDBJ databases">
        <authorList>
            <person name="Murphy D."/>
        </authorList>
    </citation>
    <scope>NUCLEOTIDE SEQUENCE [LARGE SCALE GENOMIC DNA]</scope>
    <source>
        <strain evidence="1 2">D16</strain>
    </source>
</reference>
<dbReference type="AlphaFoldDB" id="A0A0U1DGH2"/>
<evidence type="ECO:0000313" key="2">
    <source>
        <dbReference type="Proteomes" id="UP000182227"/>
    </source>
</evidence>
<evidence type="ECO:0000313" key="1">
    <source>
        <dbReference type="EMBL" id="CQD16015.1"/>
    </source>
</evidence>
<accession>A0A0U1DGH2</accession>
<dbReference type="Proteomes" id="UP000182227">
    <property type="component" value="Unassembled WGS sequence"/>
</dbReference>